<dbReference type="AlphaFoldDB" id="A0A6J6NEF6"/>
<accession>A0A6J6NEF6</accession>
<reference evidence="1" key="1">
    <citation type="submission" date="2020-05" db="EMBL/GenBank/DDBJ databases">
        <authorList>
            <person name="Chiriac C."/>
            <person name="Salcher M."/>
            <person name="Ghai R."/>
            <person name="Kavagutti S V."/>
        </authorList>
    </citation>
    <scope>NUCLEOTIDE SEQUENCE</scope>
</reference>
<proteinExistence type="predicted"/>
<gene>
    <name evidence="1" type="ORF">UFOPK2295_01627</name>
</gene>
<evidence type="ECO:0000313" key="1">
    <source>
        <dbReference type="EMBL" id="CAB4685011.1"/>
    </source>
</evidence>
<organism evidence="1">
    <name type="scientific">freshwater metagenome</name>
    <dbReference type="NCBI Taxonomy" id="449393"/>
    <lineage>
        <taxon>unclassified sequences</taxon>
        <taxon>metagenomes</taxon>
        <taxon>ecological metagenomes</taxon>
    </lineage>
</organism>
<name>A0A6J6NEF6_9ZZZZ</name>
<sequence length="163" mass="18199">MISGHVECPPEELHFEPRCISGHEKCSDSLCVAGVSTGASKNDVVCGVVQATVPSLHAVDDPFVAIAIRRGLEICRITAMVRFGETECQTLCSFEEPGHPFFLLFFRTEITHHQNCREITHNAALILQVVMKSKTFAREMFANDCHREIACTLATELFWQCET</sequence>
<dbReference type="EMBL" id="CAEZWV010000050">
    <property type="protein sequence ID" value="CAB4685011.1"/>
    <property type="molecule type" value="Genomic_DNA"/>
</dbReference>
<protein>
    <submittedName>
        <fullName evidence="1">Unannotated protein</fullName>
    </submittedName>
</protein>